<dbReference type="GO" id="GO:0005874">
    <property type="term" value="C:microtubule"/>
    <property type="evidence" value="ECO:0007669"/>
    <property type="project" value="UniProtKB-KW"/>
</dbReference>
<keyword evidence="11" id="KW-1185">Reference proteome</keyword>
<evidence type="ECO:0000256" key="2">
    <source>
        <dbReference type="ARBA" id="ARBA00022741"/>
    </source>
</evidence>
<keyword evidence="3 6" id="KW-0067">ATP-binding</keyword>
<dbReference type="Gene3D" id="3.40.850.10">
    <property type="entry name" value="Kinesin motor domain"/>
    <property type="match status" value="1"/>
</dbReference>
<dbReference type="InterPro" id="IPR019821">
    <property type="entry name" value="Kinesin_motor_CS"/>
</dbReference>
<dbReference type="GO" id="GO:0016887">
    <property type="term" value="F:ATP hydrolysis activity"/>
    <property type="evidence" value="ECO:0007669"/>
    <property type="project" value="TreeGrafter"/>
</dbReference>
<evidence type="ECO:0000256" key="3">
    <source>
        <dbReference type="ARBA" id="ARBA00022840"/>
    </source>
</evidence>
<keyword evidence="4" id="KW-0963">Cytoplasm</keyword>
<evidence type="ECO:0000313" key="12">
    <source>
        <dbReference type="WBParaSite" id="DME_0000135201-mRNA-1"/>
    </source>
</evidence>
<dbReference type="PROSITE" id="PS50067">
    <property type="entry name" value="KINESIN_MOTOR_2"/>
    <property type="match status" value="1"/>
</dbReference>
<dbReference type="PANTHER" id="PTHR24115:SF600">
    <property type="entry name" value="KINESIN-LIKE PROTEIN KIF23"/>
    <property type="match status" value="1"/>
</dbReference>
<dbReference type="PANTHER" id="PTHR24115">
    <property type="entry name" value="KINESIN-RELATED"/>
    <property type="match status" value="1"/>
</dbReference>
<dbReference type="Pfam" id="PF00225">
    <property type="entry name" value="Kinesin"/>
    <property type="match status" value="1"/>
</dbReference>
<dbReference type="InterPro" id="IPR027640">
    <property type="entry name" value="Kinesin-like_fam"/>
</dbReference>
<keyword evidence="6" id="KW-0505">Motor protein</keyword>
<dbReference type="Proteomes" id="UP000274756">
    <property type="component" value="Unassembled WGS sequence"/>
</dbReference>
<evidence type="ECO:0000259" key="8">
    <source>
        <dbReference type="PROSITE" id="PS50067"/>
    </source>
</evidence>
<dbReference type="GO" id="GO:0007018">
    <property type="term" value="P:microtubule-based movement"/>
    <property type="evidence" value="ECO:0007669"/>
    <property type="project" value="InterPro"/>
</dbReference>
<evidence type="ECO:0000313" key="10">
    <source>
        <dbReference type="Proteomes" id="UP000038040"/>
    </source>
</evidence>
<comment type="similarity">
    <text evidence="5 6">Belongs to the TRAFAC class myosin-kinesin ATPase superfamily. Kinesin family.</text>
</comment>
<dbReference type="WBParaSite" id="DME_0000135201-mRNA-1">
    <property type="protein sequence ID" value="DME_0000135201-mRNA-1"/>
    <property type="gene ID" value="DME_0000135201"/>
</dbReference>
<dbReference type="OrthoDB" id="2403182at2759"/>
<keyword evidence="7" id="KW-0175">Coiled coil</keyword>
<dbReference type="AlphaFoldDB" id="A0A0N4U3P2"/>
<dbReference type="GO" id="GO:0005871">
    <property type="term" value="C:kinesin complex"/>
    <property type="evidence" value="ECO:0007669"/>
    <property type="project" value="TreeGrafter"/>
</dbReference>
<dbReference type="GO" id="GO:0005524">
    <property type="term" value="F:ATP binding"/>
    <property type="evidence" value="ECO:0007669"/>
    <property type="project" value="UniProtKB-KW"/>
</dbReference>
<reference evidence="12" key="1">
    <citation type="submission" date="2016-04" db="UniProtKB">
        <authorList>
            <consortium name="WormBaseParasite"/>
        </authorList>
    </citation>
    <scope>IDENTIFICATION</scope>
</reference>
<dbReference type="InterPro" id="IPR027417">
    <property type="entry name" value="P-loop_NTPase"/>
</dbReference>
<accession>A0A0N4U3P2</accession>
<feature type="coiled-coil region" evidence="7">
    <location>
        <begin position="349"/>
        <end position="386"/>
    </location>
</feature>
<organism evidence="10 12">
    <name type="scientific">Dracunculus medinensis</name>
    <name type="common">Guinea worm</name>
    <dbReference type="NCBI Taxonomy" id="318479"/>
    <lineage>
        <taxon>Eukaryota</taxon>
        <taxon>Metazoa</taxon>
        <taxon>Ecdysozoa</taxon>
        <taxon>Nematoda</taxon>
        <taxon>Chromadorea</taxon>
        <taxon>Rhabditida</taxon>
        <taxon>Spirurina</taxon>
        <taxon>Dracunculoidea</taxon>
        <taxon>Dracunculidae</taxon>
        <taxon>Dracunculus</taxon>
    </lineage>
</organism>
<reference evidence="9 11" key="2">
    <citation type="submission" date="2018-11" db="EMBL/GenBank/DDBJ databases">
        <authorList>
            <consortium name="Pathogen Informatics"/>
        </authorList>
    </citation>
    <scope>NUCLEOTIDE SEQUENCE [LARGE SCALE GENOMIC DNA]</scope>
</reference>
<proteinExistence type="inferred from homology"/>
<dbReference type="GO" id="GO:0003777">
    <property type="term" value="F:microtubule motor activity"/>
    <property type="evidence" value="ECO:0007669"/>
    <property type="project" value="InterPro"/>
</dbReference>
<dbReference type="EMBL" id="UYYG01001153">
    <property type="protein sequence ID" value="VDN55739.1"/>
    <property type="molecule type" value="Genomic_DNA"/>
</dbReference>
<evidence type="ECO:0000313" key="9">
    <source>
        <dbReference type="EMBL" id="VDN55739.1"/>
    </source>
</evidence>
<dbReference type="InterPro" id="IPR038105">
    <property type="entry name" value="Kif23_Arf-bd_sf"/>
</dbReference>
<dbReference type="STRING" id="318479.A0A0N4U3P2"/>
<evidence type="ECO:0000256" key="4">
    <source>
        <dbReference type="ARBA" id="ARBA00023212"/>
    </source>
</evidence>
<dbReference type="InterPro" id="IPR036961">
    <property type="entry name" value="Kinesin_motor_dom_sf"/>
</dbReference>
<feature type="domain" description="Kinesin motor" evidence="8">
    <location>
        <begin position="1"/>
        <end position="188"/>
    </location>
</feature>
<keyword evidence="6" id="KW-0493">Microtubule</keyword>
<dbReference type="GO" id="GO:0051256">
    <property type="term" value="P:mitotic spindle midzone assembly"/>
    <property type="evidence" value="ECO:0007669"/>
    <property type="project" value="TreeGrafter"/>
</dbReference>
<dbReference type="PROSITE" id="PS00411">
    <property type="entry name" value="KINESIN_MOTOR_1"/>
    <property type="match status" value="1"/>
</dbReference>
<evidence type="ECO:0000313" key="11">
    <source>
        <dbReference type="Proteomes" id="UP000274756"/>
    </source>
</evidence>
<dbReference type="Pfam" id="PF16540">
    <property type="entry name" value="MKLP1_Arf_bdg"/>
    <property type="match status" value="1"/>
</dbReference>
<dbReference type="SUPFAM" id="SSF52540">
    <property type="entry name" value="P-loop containing nucleoside triphosphate hydrolases"/>
    <property type="match status" value="1"/>
</dbReference>
<dbReference type="GO" id="GO:0008017">
    <property type="term" value="F:microtubule binding"/>
    <property type="evidence" value="ECO:0007669"/>
    <property type="project" value="InterPro"/>
</dbReference>
<protein>
    <recommendedName>
        <fullName evidence="6">Kinesin-like protein</fullName>
    </recommendedName>
</protein>
<dbReference type="GO" id="GO:0005634">
    <property type="term" value="C:nucleus"/>
    <property type="evidence" value="ECO:0007669"/>
    <property type="project" value="TreeGrafter"/>
</dbReference>
<dbReference type="InterPro" id="IPR001752">
    <property type="entry name" value="Kinesin_motor_dom"/>
</dbReference>
<dbReference type="InterPro" id="IPR032384">
    <property type="entry name" value="Kif23_Arf-bd"/>
</dbReference>
<evidence type="ECO:0000256" key="5">
    <source>
        <dbReference type="PROSITE-ProRule" id="PRU00283"/>
    </source>
</evidence>
<name>A0A0N4U3P2_DRAME</name>
<evidence type="ECO:0000256" key="7">
    <source>
        <dbReference type="SAM" id="Coils"/>
    </source>
</evidence>
<dbReference type="PRINTS" id="PR00380">
    <property type="entry name" value="KINESINHEAVY"/>
</dbReference>
<keyword evidence="2 6" id="KW-0547">Nucleotide-binding</keyword>
<dbReference type="SMART" id="SM00129">
    <property type="entry name" value="KISc"/>
    <property type="match status" value="1"/>
</dbReference>
<evidence type="ECO:0000256" key="6">
    <source>
        <dbReference type="RuleBase" id="RU000394"/>
    </source>
</evidence>
<sequence length="541" mass="62488">MVYVDNVIEVEVDSSNEALEQFFRGQERRRVADTLLNKQSSRSHSVFNIRLVMAPCQFDVFYPVTDSSKMYFPSVFLQIHVSQLSLVDLAGSERTKRTGNEGTRLLETGKINQSLFVLRQCFEKLRENQRGFSALVPVPYRDSKLTYLFKNYFEGNGKVRMIVCVNPQPTDYPENLSKYNIPFKSVLSFAEITQNIEVCKGAEPLVIMSDGLPISRRDYIKWCNEIDHFIPKSKSSILPKSPCIEFNGMDDDEFISRLRSFYQQLTQKSVAMCDVIEQRELMDDFRSSENEFEIKLKRILCLMDLQNLRMSGLEMEKDERERTIILLNAQLKQAKLFSSLSFIFFKNVLHKLQRENQALLRRIQRYENDESEKGNLEAEQKRREKEYEGKLKKKDKMLHCKIGTVLFKFFLALTLGTSKGTRRAEFGQGYTNVAAKIGFYNARFHRRSKSANGRIIDHQSRHKIPEGTIMQPRNLKNCKQTVKPEASDLRKSIEYLLTHQEVDEEGNLSTHLIKGDCIPTAGGGTAVHFKDVECLTHNAPC</sequence>
<keyword evidence="4" id="KW-0206">Cytoskeleton</keyword>
<comment type="caution">
    <text evidence="5">Lacks conserved residue(s) required for the propagation of feature annotation.</text>
</comment>
<comment type="subcellular location">
    <subcellularLocation>
        <location evidence="1">Cytoplasm</location>
        <location evidence="1">Cytoskeleton</location>
    </subcellularLocation>
</comment>
<evidence type="ECO:0000256" key="1">
    <source>
        <dbReference type="ARBA" id="ARBA00004245"/>
    </source>
</evidence>
<dbReference type="Gene3D" id="2.60.40.4330">
    <property type="entry name" value="Kinesin-like protein Kif23, Arf6-interacting domain"/>
    <property type="match status" value="1"/>
</dbReference>
<gene>
    <name evidence="9" type="ORF">DME_LOCUS5712</name>
</gene>
<dbReference type="Proteomes" id="UP000038040">
    <property type="component" value="Unplaced"/>
</dbReference>